<feature type="compositionally biased region" description="Polar residues" evidence="1">
    <location>
        <begin position="196"/>
        <end position="205"/>
    </location>
</feature>
<reference evidence="2 3" key="1">
    <citation type="journal article" date="2016" name="Nat. Commun.">
        <title>Extremotolerant tardigrade genome and improved radiotolerance of human cultured cells by tardigrade-unique protein.</title>
        <authorList>
            <person name="Hashimoto T."/>
            <person name="Horikawa D.D."/>
            <person name="Saito Y."/>
            <person name="Kuwahara H."/>
            <person name="Kozuka-Hata H."/>
            <person name="Shin-I T."/>
            <person name="Minakuchi Y."/>
            <person name="Ohishi K."/>
            <person name="Motoyama A."/>
            <person name="Aizu T."/>
            <person name="Enomoto A."/>
            <person name="Kondo K."/>
            <person name="Tanaka S."/>
            <person name="Hara Y."/>
            <person name="Koshikawa S."/>
            <person name="Sagara H."/>
            <person name="Miura T."/>
            <person name="Yokobori S."/>
            <person name="Miyagawa K."/>
            <person name="Suzuki Y."/>
            <person name="Kubo T."/>
            <person name="Oyama M."/>
            <person name="Kohara Y."/>
            <person name="Fujiyama A."/>
            <person name="Arakawa K."/>
            <person name="Katayama T."/>
            <person name="Toyoda A."/>
            <person name="Kunieda T."/>
        </authorList>
    </citation>
    <scope>NUCLEOTIDE SEQUENCE [LARGE SCALE GENOMIC DNA]</scope>
    <source>
        <strain evidence="2 3">YOKOZUNA-1</strain>
    </source>
</reference>
<gene>
    <name evidence="2" type="primary">RvY_09485-1</name>
    <name evidence="2" type="synonym">RvY_09485.1</name>
    <name evidence="2" type="ORF">RvY_09485</name>
</gene>
<dbReference type="InterPro" id="IPR028260">
    <property type="entry name" value="FAM177"/>
</dbReference>
<sequence length="216" mass="24244">MDYVNKARRMVEQKTAASLHGGQLSVQNQEIYSVIADARIREVRASMEQVRPEPKILHFSDGTLSVDELLDSEDENEKESPPPVDASTLNWLPWMWYQTLNAGATALKGADFLGGKLANFFGITSPKYQLEIEERLAEMVEENEEKIQMQQDIENWAGMRPIPDQKISQSFVGGNTIQRLDAGDLPQDFQQNLSVFSSQPTSQKESPALPIPSLHV</sequence>
<name>A0A1D1V9K9_RAMVA</name>
<evidence type="ECO:0000313" key="3">
    <source>
        <dbReference type="Proteomes" id="UP000186922"/>
    </source>
</evidence>
<accession>A0A1D1V9K9</accession>
<proteinExistence type="predicted"/>
<dbReference type="AlphaFoldDB" id="A0A1D1V9K9"/>
<evidence type="ECO:0000313" key="2">
    <source>
        <dbReference type="EMBL" id="GAU98324.1"/>
    </source>
</evidence>
<feature type="region of interest" description="Disordered" evidence="1">
    <location>
        <begin position="196"/>
        <end position="216"/>
    </location>
</feature>
<dbReference type="PANTHER" id="PTHR31206">
    <property type="entry name" value="LP10445P"/>
    <property type="match status" value="1"/>
</dbReference>
<dbReference type="PANTHER" id="PTHR31206:SF1">
    <property type="entry name" value="LP10445P"/>
    <property type="match status" value="1"/>
</dbReference>
<dbReference type="EMBL" id="BDGG01000004">
    <property type="protein sequence ID" value="GAU98324.1"/>
    <property type="molecule type" value="Genomic_DNA"/>
</dbReference>
<dbReference type="Pfam" id="PF14774">
    <property type="entry name" value="FAM177"/>
    <property type="match status" value="1"/>
</dbReference>
<protein>
    <submittedName>
        <fullName evidence="2">Uncharacterized protein</fullName>
    </submittedName>
</protein>
<dbReference type="OrthoDB" id="45963at2759"/>
<keyword evidence="3" id="KW-1185">Reference proteome</keyword>
<comment type="caution">
    <text evidence="2">The sequence shown here is derived from an EMBL/GenBank/DDBJ whole genome shotgun (WGS) entry which is preliminary data.</text>
</comment>
<organism evidence="2 3">
    <name type="scientific">Ramazzottius varieornatus</name>
    <name type="common">Water bear</name>
    <name type="synonym">Tardigrade</name>
    <dbReference type="NCBI Taxonomy" id="947166"/>
    <lineage>
        <taxon>Eukaryota</taxon>
        <taxon>Metazoa</taxon>
        <taxon>Ecdysozoa</taxon>
        <taxon>Tardigrada</taxon>
        <taxon>Eutardigrada</taxon>
        <taxon>Parachela</taxon>
        <taxon>Hypsibioidea</taxon>
        <taxon>Ramazzottiidae</taxon>
        <taxon>Ramazzottius</taxon>
    </lineage>
</organism>
<evidence type="ECO:0000256" key="1">
    <source>
        <dbReference type="SAM" id="MobiDB-lite"/>
    </source>
</evidence>
<dbReference type="Proteomes" id="UP000186922">
    <property type="component" value="Unassembled WGS sequence"/>
</dbReference>